<dbReference type="AlphaFoldDB" id="A0AAD9GD51"/>
<accession>A0AAD9GD51</accession>
<dbReference type="EMBL" id="JAHBMH010000044">
    <property type="protein sequence ID" value="KAK1936220.1"/>
    <property type="molecule type" value="Genomic_DNA"/>
</dbReference>
<feature type="compositionally biased region" description="Acidic residues" evidence="4">
    <location>
        <begin position="352"/>
        <end position="371"/>
    </location>
</feature>
<keyword evidence="6" id="KW-1185">Reference proteome</keyword>
<sequence length="729" mass="82943">MARARAVEEKRRKPKRKSLKTIDEEISEDDAFNEEDEAKYGRFFQAKKQKPSEDMGELWSCLFESSPKEDSPHEDSNHVKEEQEPSDKHEGRHRAEEDIDAGFTRVEEDEDLFTEDVVDGNADGFKWISDADDGDTKYAGLINKFREIQNDIPDVFKEEYRSKISRDERKELYEQVKKDASKRWEPILHHIKQKKHMVYGEQSERTDPTCGSLTQLEAETPLEKDLEAEANLAYERALHAREVRKQKRINRIKSKKWHKRQKKRDLELYAKLIEKSNDPELTKELLESFEQKRSNHRILRKRNAQQKWAKLAMRFGDRSVLKQIASEQQKLKDDLAFIKDTIDGVKEREGSESEESAAESTSDSEDCRDDPNDEVLQKLNIIANPQDVVVPKKGLFALKFMKDMLQQKIEGKDHESANQATQDSTKDHLDDYDGEDSSNDVDSDVESPADSAIMTKARPATPSVSDAELKIAMRQIQAAFGVLENEEDHSSHVATCEVGVDVDNTKAGHTNVSKQTVSDIPGLEGDSKRAPDTKIVDAVKPKQGQATNLANLLDEADELDTFIKNLGPAKKPEGTVEVAKRLFVTKPDEEAYLSGDETEEEDITSDKLKGWGSWTGFGIVETKKNKEEPVNQVKKKSTIKVSKKKDPKLAKYLLHRVPHPYKNKDDYNAKMATSIGAEWNTSKMHAQLVQPKTVIKVGSVVKPLSIESAKGYVKRMGKAFNRNRTHARL</sequence>
<comment type="caution">
    <text evidence="5">The sequence shown here is derived from an EMBL/GenBank/DDBJ whole genome shotgun (WGS) entry which is preliminary data.</text>
</comment>
<dbReference type="PANTHER" id="PTHR14150">
    <property type="entry name" value="U3 SMALL NUCLEOLAR RNA-ASSOCIATED PROTEIN 14"/>
    <property type="match status" value="1"/>
</dbReference>
<gene>
    <name evidence="5" type="ORF">X943_002189</name>
</gene>
<feature type="compositionally biased region" description="Basic and acidic residues" evidence="4">
    <location>
        <begin position="1"/>
        <end position="11"/>
    </location>
</feature>
<evidence type="ECO:0000313" key="5">
    <source>
        <dbReference type="EMBL" id="KAK1936220.1"/>
    </source>
</evidence>
<protein>
    <recommendedName>
        <fullName evidence="7">U3 small nucleolar RNA-associated protein 14</fullName>
    </recommendedName>
</protein>
<feature type="region of interest" description="Disordered" evidence="4">
    <location>
        <begin position="346"/>
        <end position="371"/>
    </location>
</feature>
<evidence type="ECO:0000313" key="6">
    <source>
        <dbReference type="Proteomes" id="UP001195914"/>
    </source>
</evidence>
<reference evidence="5" key="1">
    <citation type="journal article" date="2014" name="Nucleic Acids Res.">
        <title>The evolutionary dynamics of variant antigen genes in Babesia reveal a history of genomic innovation underlying host-parasite interaction.</title>
        <authorList>
            <person name="Jackson A.P."/>
            <person name="Otto T.D."/>
            <person name="Darby A."/>
            <person name="Ramaprasad A."/>
            <person name="Xia D."/>
            <person name="Echaide I.E."/>
            <person name="Farber M."/>
            <person name="Gahlot S."/>
            <person name="Gamble J."/>
            <person name="Gupta D."/>
            <person name="Gupta Y."/>
            <person name="Jackson L."/>
            <person name="Malandrin L."/>
            <person name="Malas T.B."/>
            <person name="Moussa E."/>
            <person name="Nair M."/>
            <person name="Reid A.J."/>
            <person name="Sanders M."/>
            <person name="Sharma J."/>
            <person name="Tracey A."/>
            <person name="Quail M.A."/>
            <person name="Weir W."/>
            <person name="Wastling J.M."/>
            <person name="Hall N."/>
            <person name="Willadsen P."/>
            <person name="Lingelbach K."/>
            <person name="Shiels B."/>
            <person name="Tait A."/>
            <person name="Berriman M."/>
            <person name="Allred D.R."/>
            <person name="Pain A."/>
        </authorList>
    </citation>
    <scope>NUCLEOTIDE SEQUENCE</scope>
    <source>
        <strain evidence="5">1802A</strain>
    </source>
</reference>
<feature type="compositionally biased region" description="Acidic residues" evidence="4">
    <location>
        <begin position="432"/>
        <end position="447"/>
    </location>
</feature>
<dbReference type="Proteomes" id="UP001195914">
    <property type="component" value="Unassembled WGS sequence"/>
</dbReference>
<keyword evidence="3" id="KW-0539">Nucleus</keyword>
<evidence type="ECO:0008006" key="7">
    <source>
        <dbReference type="Google" id="ProtNLM"/>
    </source>
</evidence>
<comment type="subcellular location">
    <subcellularLocation>
        <location evidence="1">Nucleus</location>
        <location evidence="1">Nucleolus</location>
    </subcellularLocation>
</comment>
<evidence type="ECO:0000256" key="4">
    <source>
        <dbReference type="SAM" id="MobiDB-lite"/>
    </source>
</evidence>
<feature type="region of interest" description="Disordered" evidence="4">
    <location>
        <begin position="1"/>
        <end position="106"/>
    </location>
</feature>
<name>A0AAD9GD51_BABDI</name>
<keyword evidence="2" id="KW-0597">Phosphoprotein</keyword>
<dbReference type="Pfam" id="PF04615">
    <property type="entry name" value="Utp14"/>
    <property type="match status" value="2"/>
</dbReference>
<dbReference type="InterPro" id="IPR006709">
    <property type="entry name" value="SSU_processome_Utp14"/>
</dbReference>
<organism evidence="5 6">
    <name type="scientific">Babesia divergens</name>
    <dbReference type="NCBI Taxonomy" id="32595"/>
    <lineage>
        <taxon>Eukaryota</taxon>
        <taxon>Sar</taxon>
        <taxon>Alveolata</taxon>
        <taxon>Apicomplexa</taxon>
        <taxon>Aconoidasida</taxon>
        <taxon>Piroplasmida</taxon>
        <taxon>Babesiidae</taxon>
        <taxon>Babesia</taxon>
    </lineage>
</organism>
<dbReference type="PANTHER" id="PTHR14150:SF12">
    <property type="entry name" value="U3 SMALL NUCLEOLAR RNA-ASSOCIATED PROTEIN 14 HOMOLOG A"/>
    <property type="match status" value="1"/>
</dbReference>
<reference evidence="5" key="2">
    <citation type="submission" date="2021-05" db="EMBL/GenBank/DDBJ databases">
        <authorList>
            <person name="Pain A."/>
        </authorList>
    </citation>
    <scope>NUCLEOTIDE SEQUENCE</scope>
    <source>
        <strain evidence="5">1802A</strain>
    </source>
</reference>
<feature type="compositionally biased region" description="Basic and acidic residues" evidence="4">
    <location>
        <begin position="66"/>
        <end position="96"/>
    </location>
</feature>
<dbReference type="GO" id="GO:0032040">
    <property type="term" value="C:small-subunit processome"/>
    <property type="evidence" value="ECO:0007669"/>
    <property type="project" value="InterPro"/>
</dbReference>
<proteinExistence type="predicted"/>
<feature type="region of interest" description="Disordered" evidence="4">
    <location>
        <begin position="412"/>
        <end position="463"/>
    </location>
</feature>
<dbReference type="GO" id="GO:0006364">
    <property type="term" value="P:rRNA processing"/>
    <property type="evidence" value="ECO:0007669"/>
    <property type="project" value="InterPro"/>
</dbReference>
<evidence type="ECO:0000256" key="3">
    <source>
        <dbReference type="ARBA" id="ARBA00023242"/>
    </source>
</evidence>
<feature type="compositionally biased region" description="Acidic residues" evidence="4">
    <location>
        <begin position="24"/>
        <end position="37"/>
    </location>
</feature>
<evidence type="ECO:0000256" key="2">
    <source>
        <dbReference type="ARBA" id="ARBA00022553"/>
    </source>
</evidence>
<evidence type="ECO:0000256" key="1">
    <source>
        <dbReference type="ARBA" id="ARBA00004604"/>
    </source>
</evidence>